<dbReference type="PANTHER" id="PTHR32423">
    <property type="entry name" value="SAP DOMAIN-CONTAINING PROTEIN-RELATED"/>
    <property type="match status" value="1"/>
</dbReference>
<dbReference type="SUPFAM" id="SSF52047">
    <property type="entry name" value="RNI-like"/>
    <property type="match status" value="1"/>
</dbReference>
<dbReference type="PANTHER" id="PTHR32423:SF65">
    <property type="entry name" value="F-BOX DOMAIN-CONTAINING PROTEIN"/>
    <property type="match status" value="1"/>
</dbReference>
<dbReference type="Gene3D" id="3.80.10.10">
    <property type="entry name" value="Ribonuclease Inhibitor"/>
    <property type="match status" value="1"/>
</dbReference>
<dbReference type="InterPro" id="IPR032675">
    <property type="entry name" value="LRR_dom_sf"/>
</dbReference>
<gene>
    <name evidence="1" type="ORF">DFA_06490</name>
</gene>
<dbReference type="RefSeq" id="XP_004362191.1">
    <property type="nucleotide sequence ID" value="XM_004362134.1"/>
</dbReference>
<accession>F4PJ54</accession>
<dbReference type="KEGG" id="dfa:DFA_06490"/>
<evidence type="ECO:0000313" key="1">
    <source>
        <dbReference type="EMBL" id="EGG24340.1"/>
    </source>
</evidence>
<dbReference type="Proteomes" id="UP000007797">
    <property type="component" value="Unassembled WGS sequence"/>
</dbReference>
<dbReference type="AlphaFoldDB" id="F4PJ54"/>
<evidence type="ECO:0000313" key="2">
    <source>
        <dbReference type="Proteomes" id="UP000007797"/>
    </source>
</evidence>
<keyword evidence="2" id="KW-1185">Reference proteome</keyword>
<sequence length="543" mass="62882">MNAKLNEDGCAVVQLSEYIQSMIIEKLIHCDDNTLTSSSSSLKEGFEYISIDDLAHLMITKTPIEEDIKFMEHYQLADIALVSKWWMKVTRQRATCITVQGEILESSFFSDNNVERLKWAIYNDDYHYDYSRLPLLLPHLQSIYIIGDNLNRKSIQEIVQVINLFPHIQTDLDLSIDNPDDKFELEWPDNIHFYGIEPNVMVTHSNNEKYFDFSLCADGRSVPDTFHQMLEDLKPSVVNLDMDHGDQDGVYHSDHPILFPHLLSTLHLNIQYDYVELEYLKTYVTNPFKFESLKVGIITCPMEEAFAQQQKQQKQKQDDFKYLGCQPCINQGESEYGDILQDWDDFCTNLTTNTTLKNLWLDNPHGPMSERVWGMRSTIKQRSVSLERLASTFSPIWSANSTIQVLGLSNMANIISPLFFSALCHNQSITTLILANGTLDEEYMPSFCQLLKTNKTILALDISGNRFKKSEQFMMAFQENESIQVLNIAGTFKDLNRYLFDSVWLRDTVLRYLVIDKKLALHFDQHKYFSQSESLIKCFVTID</sequence>
<evidence type="ECO:0008006" key="3">
    <source>
        <dbReference type="Google" id="ProtNLM"/>
    </source>
</evidence>
<proteinExistence type="predicted"/>
<protein>
    <recommendedName>
        <fullName evidence="3">Leucine-rich repeat-containing protein</fullName>
    </recommendedName>
</protein>
<name>F4PJ54_CACFS</name>
<organism evidence="1 2">
    <name type="scientific">Cavenderia fasciculata</name>
    <name type="common">Slime mold</name>
    <name type="synonym">Dictyostelium fasciculatum</name>
    <dbReference type="NCBI Taxonomy" id="261658"/>
    <lineage>
        <taxon>Eukaryota</taxon>
        <taxon>Amoebozoa</taxon>
        <taxon>Evosea</taxon>
        <taxon>Eumycetozoa</taxon>
        <taxon>Dictyostelia</taxon>
        <taxon>Acytosteliales</taxon>
        <taxon>Cavenderiaceae</taxon>
        <taxon>Cavenderia</taxon>
    </lineage>
</organism>
<dbReference type="GeneID" id="14876353"/>
<reference evidence="2" key="1">
    <citation type="journal article" date="2011" name="Genome Res.">
        <title>Phylogeny-wide analysis of social amoeba genomes highlights ancient origins for complex intercellular communication.</title>
        <authorList>
            <person name="Heidel A.J."/>
            <person name="Lawal H.M."/>
            <person name="Felder M."/>
            <person name="Schilde C."/>
            <person name="Helps N.R."/>
            <person name="Tunggal B."/>
            <person name="Rivero F."/>
            <person name="John U."/>
            <person name="Schleicher M."/>
            <person name="Eichinger L."/>
            <person name="Platzer M."/>
            <person name="Noegel A.A."/>
            <person name="Schaap P."/>
            <person name="Gloeckner G."/>
        </authorList>
    </citation>
    <scope>NUCLEOTIDE SEQUENCE [LARGE SCALE GENOMIC DNA]</scope>
    <source>
        <strain evidence="2">SH3</strain>
    </source>
</reference>
<dbReference type="EMBL" id="GL883007">
    <property type="protein sequence ID" value="EGG24340.1"/>
    <property type="molecule type" value="Genomic_DNA"/>
</dbReference>